<proteinExistence type="predicted"/>
<organism evidence="1">
    <name type="scientific">Macrococcus psychrotolerans</name>
    <dbReference type="NCBI Taxonomy" id="3039389"/>
    <lineage>
        <taxon>Bacteria</taxon>
        <taxon>Bacillati</taxon>
        <taxon>Bacillota</taxon>
        <taxon>Bacilli</taxon>
        <taxon>Bacillales</taxon>
        <taxon>Staphylococcaceae</taxon>
        <taxon>Macrococcus</taxon>
    </lineage>
</organism>
<dbReference type="AlphaFoldDB" id="A0AAU6RHB2"/>
<evidence type="ECO:0000313" key="1">
    <source>
        <dbReference type="EMBL" id="WZE69068.1"/>
    </source>
</evidence>
<reference evidence="1" key="1">
    <citation type="submission" date="2023-04" db="EMBL/GenBank/DDBJ databases">
        <title>Macrococci isolated from food, foodproducing animals, and human clinical materials.</title>
        <authorList>
            <person name="Maslanova I."/>
            <person name="Svec P."/>
            <person name="Sedlacek I."/>
            <person name="Novakova D."/>
            <person name="Keller J.E."/>
            <person name="Schwendener S."/>
            <person name="Finstrlova A."/>
            <person name="Botka T."/>
            <person name="Kovarovic V."/>
            <person name="Petras P."/>
            <person name="Perreten V."/>
            <person name="Pantucek R."/>
        </authorList>
    </citation>
    <scope>NUCLEOTIDE SEQUENCE</scope>
    <source>
        <strain evidence="1">NRL/St 13/116</strain>
    </source>
</reference>
<protein>
    <submittedName>
        <fullName evidence="1">Uncharacterized protein</fullName>
    </submittedName>
</protein>
<sequence length="56" mass="6947">MIEFRKLTIKDKIVFEEYMREWSDLEEIIPTATNYKRYSSFEDMIEIFEMRESGQE</sequence>
<gene>
    <name evidence="1" type="ORF">QA540_01320</name>
</gene>
<dbReference type="EMBL" id="CP124585">
    <property type="protein sequence ID" value="WZE69068.1"/>
    <property type="molecule type" value="Genomic_DNA"/>
</dbReference>
<accession>A0AAU6RHB2</accession>
<dbReference type="RefSeq" id="WP_420496319.1">
    <property type="nucleotide sequence ID" value="NZ_CP124585.1"/>
</dbReference>
<name>A0AAU6RHB2_9STAP</name>